<evidence type="ECO:0000313" key="9">
    <source>
        <dbReference type="EMBL" id="KAL2919723.1"/>
    </source>
</evidence>
<evidence type="ECO:0008006" key="11">
    <source>
        <dbReference type="Google" id="ProtNLM"/>
    </source>
</evidence>
<comment type="caution">
    <text evidence="9">The sequence shown here is derived from an EMBL/GenBank/DDBJ whole genome shotgun (WGS) entry which is preliminary data.</text>
</comment>
<dbReference type="Pfam" id="PF02265">
    <property type="entry name" value="S1-P1_nuclease"/>
    <property type="match status" value="1"/>
</dbReference>
<evidence type="ECO:0000256" key="7">
    <source>
        <dbReference type="ARBA" id="ARBA00023180"/>
    </source>
</evidence>
<gene>
    <name evidence="9" type="ORF">HK105_200637</name>
</gene>
<dbReference type="InterPro" id="IPR003154">
    <property type="entry name" value="S1/P1nuclease"/>
</dbReference>
<keyword evidence="6" id="KW-1015">Disulfide bond</keyword>
<feature type="signal peptide" evidence="8">
    <location>
        <begin position="1"/>
        <end position="22"/>
    </location>
</feature>
<evidence type="ECO:0000256" key="1">
    <source>
        <dbReference type="ARBA" id="ARBA00009547"/>
    </source>
</evidence>
<evidence type="ECO:0000256" key="6">
    <source>
        <dbReference type="ARBA" id="ARBA00023157"/>
    </source>
</evidence>
<dbReference type="InterPro" id="IPR008947">
    <property type="entry name" value="PLipase_C/P1_nuclease_dom_sf"/>
</dbReference>
<dbReference type="SUPFAM" id="SSF48537">
    <property type="entry name" value="Phospholipase C/P1 nuclease"/>
    <property type="match status" value="1"/>
</dbReference>
<proteinExistence type="inferred from homology"/>
<dbReference type="Gene3D" id="1.10.575.10">
    <property type="entry name" value="P1 Nuclease"/>
    <property type="match status" value="1"/>
</dbReference>
<keyword evidence="8" id="KW-0732">Signal</keyword>
<feature type="chain" id="PRO_5045478021" description="S1/P1 nuclease" evidence="8">
    <location>
        <begin position="23"/>
        <end position="422"/>
    </location>
</feature>
<keyword evidence="5" id="KW-0378">Hydrolase</keyword>
<dbReference type="EMBL" id="JADGIZ020000002">
    <property type="protein sequence ID" value="KAL2919723.1"/>
    <property type="molecule type" value="Genomic_DNA"/>
</dbReference>
<protein>
    <recommendedName>
        <fullName evidence="11">S1/P1 nuclease</fullName>
    </recommendedName>
</protein>
<dbReference type="CDD" id="cd11010">
    <property type="entry name" value="S1-P1_nuclease"/>
    <property type="match status" value="1"/>
</dbReference>
<accession>A0ABR4NJM3</accession>
<dbReference type="Proteomes" id="UP001527925">
    <property type="component" value="Unassembled WGS sequence"/>
</dbReference>
<comment type="similarity">
    <text evidence="1">Belongs to the nuclease type I family.</text>
</comment>
<organism evidence="9 10">
    <name type="scientific">Polyrhizophydium stewartii</name>
    <dbReference type="NCBI Taxonomy" id="2732419"/>
    <lineage>
        <taxon>Eukaryota</taxon>
        <taxon>Fungi</taxon>
        <taxon>Fungi incertae sedis</taxon>
        <taxon>Chytridiomycota</taxon>
        <taxon>Chytridiomycota incertae sedis</taxon>
        <taxon>Chytridiomycetes</taxon>
        <taxon>Rhizophydiales</taxon>
        <taxon>Rhizophydiales incertae sedis</taxon>
        <taxon>Polyrhizophydium</taxon>
    </lineage>
</organism>
<keyword evidence="4" id="KW-0255">Endonuclease</keyword>
<evidence type="ECO:0000256" key="8">
    <source>
        <dbReference type="SAM" id="SignalP"/>
    </source>
</evidence>
<reference evidence="9 10" key="1">
    <citation type="submission" date="2023-09" db="EMBL/GenBank/DDBJ databases">
        <title>Pangenome analysis of Batrachochytrium dendrobatidis and related Chytrids.</title>
        <authorList>
            <person name="Yacoub M.N."/>
            <person name="Stajich J.E."/>
            <person name="James T.Y."/>
        </authorList>
    </citation>
    <scope>NUCLEOTIDE SEQUENCE [LARGE SCALE GENOMIC DNA]</scope>
    <source>
        <strain evidence="9 10">JEL0888</strain>
    </source>
</reference>
<evidence type="ECO:0000256" key="4">
    <source>
        <dbReference type="ARBA" id="ARBA00022759"/>
    </source>
</evidence>
<keyword evidence="10" id="KW-1185">Reference proteome</keyword>
<evidence type="ECO:0000256" key="3">
    <source>
        <dbReference type="ARBA" id="ARBA00022723"/>
    </source>
</evidence>
<evidence type="ECO:0000256" key="2">
    <source>
        <dbReference type="ARBA" id="ARBA00022722"/>
    </source>
</evidence>
<name>A0ABR4NJM3_9FUNG</name>
<keyword evidence="7" id="KW-0325">Glycoprotein</keyword>
<dbReference type="PANTHER" id="PTHR33146:SF29">
    <property type="entry name" value="S1_P1 NUCLEASE"/>
    <property type="match status" value="1"/>
</dbReference>
<evidence type="ECO:0000256" key="5">
    <source>
        <dbReference type="ARBA" id="ARBA00022801"/>
    </source>
</evidence>
<dbReference type="PANTHER" id="PTHR33146">
    <property type="entry name" value="ENDONUCLEASE 4"/>
    <property type="match status" value="1"/>
</dbReference>
<keyword evidence="3" id="KW-0479">Metal-binding</keyword>
<sequence>MRAARPLLALAAALCTLPAVAAYGRIGHWLSGRIAQAFMTADAAQLALELLPQYKGFLADAAPWADEIKSDHSYDWAKHLHYVNPKDDNPPEKCTYHPGPDDCPDGCVVTAITNYTMRLVQPAAAAAAAAGIAAASAEGGAGAAIPDRDAREEALKFLLHFIGDLHQPLHATGRDRGGNSVRVRFAGRLVSLHAVWDSLMFEKRIRDNFRGNRNIYAGYLINEIVTTWLPELVGWVNCTTPVSAMAPPTSADAGVWAASLDADDGHPETPAAAPAMLASMPVCPERWARYANLVNCVYVWRGIKRRVELSGKYYDTAIPVAEKMLAQAAIRIAAALDAAAKIIYSASPRVSAASRDEARAAARLAVNAQLRVVAAQLDNADALGGFVLDAPAALPRPPVSSIDLDRARLDAAGLLGDVAIRL</sequence>
<evidence type="ECO:0000313" key="10">
    <source>
        <dbReference type="Proteomes" id="UP001527925"/>
    </source>
</evidence>
<keyword evidence="2" id="KW-0540">Nuclease</keyword>